<dbReference type="EMBL" id="BAFE01000009">
    <property type="protein sequence ID" value="GAB47333.1"/>
    <property type="molecule type" value="Genomic_DNA"/>
</dbReference>
<dbReference type="STRING" id="1089455.MOPEL_009_00230"/>
<proteinExistence type="predicted"/>
<dbReference type="Pfam" id="PF07561">
    <property type="entry name" value="DUF1540"/>
    <property type="match status" value="2"/>
</dbReference>
<accession>H5UNM5</accession>
<evidence type="ECO:0000256" key="1">
    <source>
        <dbReference type="SAM" id="MobiDB-lite"/>
    </source>
</evidence>
<feature type="domain" description="DUF1540" evidence="2">
    <location>
        <begin position="76"/>
        <end position="100"/>
    </location>
</feature>
<reference evidence="3 4" key="1">
    <citation type="submission" date="2012-02" db="EMBL/GenBank/DDBJ databases">
        <title>Whole genome shotgun sequence of Mobilicoccus pelagius NBRC 104925.</title>
        <authorList>
            <person name="Yoshida Y."/>
            <person name="Hosoyama A."/>
            <person name="Tsuchikane K."/>
            <person name="Katsumata H."/>
            <person name="Yamazaki S."/>
            <person name="Fujita N."/>
        </authorList>
    </citation>
    <scope>NUCLEOTIDE SEQUENCE [LARGE SCALE GENOMIC DNA]</scope>
    <source>
        <strain evidence="3 4">NBRC 104925</strain>
    </source>
</reference>
<dbReference type="Proteomes" id="UP000004367">
    <property type="component" value="Unassembled WGS sequence"/>
</dbReference>
<dbReference type="AlphaFoldDB" id="H5UNM5"/>
<name>H5UNM5_9MICO</name>
<evidence type="ECO:0000259" key="2">
    <source>
        <dbReference type="Pfam" id="PF07561"/>
    </source>
</evidence>
<evidence type="ECO:0000313" key="4">
    <source>
        <dbReference type="Proteomes" id="UP000004367"/>
    </source>
</evidence>
<dbReference type="InterPro" id="IPR011437">
    <property type="entry name" value="DUF1540"/>
</dbReference>
<feature type="domain" description="DUF1540" evidence="2">
    <location>
        <begin position="26"/>
        <end position="57"/>
    </location>
</feature>
<organism evidence="3 4">
    <name type="scientific">Mobilicoccus pelagius NBRC 104925</name>
    <dbReference type="NCBI Taxonomy" id="1089455"/>
    <lineage>
        <taxon>Bacteria</taxon>
        <taxon>Bacillati</taxon>
        <taxon>Actinomycetota</taxon>
        <taxon>Actinomycetes</taxon>
        <taxon>Micrococcales</taxon>
        <taxon>Dermatophilaceae</taxon>
        <taxon>Mobilicoccus</taxon>
    </lineage>
</organism>
<dbReference type="eggNOG" id="ENOG50331V9">
    <property type="taxonomic scope" value="Bacteria"/>
</dbReference>
<keyword evidence="4" id="KW-1185">Reference proteome</keyword>
<comment type="caution">
    <text evidence="3">The sequence shown here is derived from an EMBL/GenBank/DDBJ whole genome shotgun (WGS) entry which is preliminary data.</text>
</comment>
<evidence type="ECO:0000313" key="3">
    <source>
        <dbReference type="EMBL" id="GAB47333.1"/>
    </source>
</evidence>
<sequence>MSPSDTRATDRPKGSTMSTTTSVSTCATTSCAFNHDGCHALAVTIGGSQGTASCGTFVTVDVRGGVAGDAGKVGACQRLECVHNTDLMCSADAITVGGDNALCETYQAR</sequence>
<dbReference type="PROSITE" id="PS51257">
    <property type="entry name" value="PROKAR_LIPOPROTEIN"/>
    <property type="match status" value="1"/>
</dbReference>
<gene>
    <name evidence="3" type="ORF">MOPEL_009_00230</name>
</gene>
<protein>
    <recommendedName>
        <fullName evidence="2">DUF1540 domain-containing protein</fullName>
    </recommendedName>
</protein>
<feature type="region of interest" description="Disordered" evidence="1">
    <location>
        <begin position="1"/>
        <end position="21"/>
    </location>
</feature>